<dbReference type="RefSeq" id="WP_006500052.1">
    <property type="nucleotide sequence ID" value="NZ_CP011013.1"/>
</dbReference>
<dbReference type="AlphaFoldDB" id="A0A0D4CJS1"/>
<dbReference type="Pfam" id="PF02620">
    <property type="entry name" value="YceD"/>
    <property type="match status" value="1"/>
</dbReference>
<organism evidence="1 2">
    <name type="scientific">Limosilactobacillus mucosae LM1</name>
    <dbReference type="NCBI Taxonomy" id="1130798"/>
    <lineage>
        <taxon>Bacteria</taxon>
        <taxon>Bacillati</taxon>
        <taxon>Bacillota</taxon>
        <taxon>Bacilli</taxon>
        <taxon>Lactobacillales</taxon>
        <taxon>Lactobacillaceae</taxon>
        <taxon>Limosilactobacillus</taxon>
    </lineage>
</organism>
<protein>
    <submittedName>
        <fullName evidence="1">DNA-binding protein</fullName>
    </submittedName>
</protein>
<dbReference type="KEGG" id="lmu:LBLM1_02815"/>
<evidence type="ECO:0000313" key="1">
    <source>
        <dbReference type="EMBL" id="AJT50111.1"/>
    </source>
</evidence>
<reference evidence="1 2" key="1">
    <citation type="journal article" date="2012" name="J. Bacteriol.">
        <title>Genome sequence of Lactobacillus mucosae LM1, isolated from piglet feces.</title>
        <authorList>
            <person name="Lee J.H."/>
            <person name="Valeriano V.D."/>
            <person name="Shin Y.R."/>
            <person name="Chae J.P."/>
            <person name="Kim G.B."/>
            <person name="Ham J.S."/>
            <person name="Chun J."/>
            <person name="Kang D.K."/>
        </authorList>
    </citation>
    <scope>NUCLEOTIDE SEQUENCE [LARGE SCALE GENOMIC DNA]</scope>
    <source>
        <strain evidence="1 2">LM1</strain>
    </source>
</reference>
<keyword evidence="1" id="KW-0238">DNA-binding</keyword>
<dbReference type="Proteomes" id="UP000003645">
    <property type="component" value="Chromosome"/>
</dbReference>
<dbReference type="EMBL" id="CP011013">
    <property type="protein sequence ID" value="AJT50111.1"/>
    <property type="molecule type" value="Genomic_DNA"/>
</dbReference>
<dbReference type="STRING" id="1130798.LBLM1_02815"/>
<dbReference type="OrthoDB" id="9790372at2"/>
<accession>A0A0D4CJS1</accession>
<sequence length="184" mass="20982">MKWTLAELHRYHDEPLHIQSTFDLNASLTERFPNQVLNCQPVEVDGYVVYDQGDATLSVNVKTTLTVPSSRSLKPVELPLDFAFAETYVNDETHAGRYEDDDLVFVLPDPHDTIDFDNVLAENIIEQIPMQVLSEDEKNSSQMPNGKGWEVIAEDNINQAPDKEHVDPRFAKLKNLFPDQDNQN</sequence>
<proteinExistence type="predicted"/>
<keyword evidence="2" id="KW-1185">Reference proteome</keyword>
<dbReference type="HOGENOM" id="CLU_100236_3_1_9"/>
<gene>
    <name evidence="1" type="ORF">LBLM1_02815</name>
</gene>
<evidence type="ECO:0000313" key="2">
    <source>
        <dbReference type="Proteomes" id="UP000003645"/>
    </source>
</evidence>
<dbReference type="GO" id="GO:0003677">
    <property type="term" value="F:DNA binding"/>
    <property type="evidence" value="ECO:0007669"/>
    <property type="project" value="UniProtKB-KW"/>
</dbReference>
<dbReference type="InterPro" id="IPR003772">
    <property type="entry name" value="YceD"/>
</dbReference>
<name>A0A0D4CJS1_LIMMU</name>